<feature type="domain" description="Retrotransposon Copia-like N-terminal" evidence="2">
    <location>
        <begin position="29"/>
        <end position="72"/>
    </location>
</feature>
<proteinExistence type="predicted"/>
<reference evidence="3" key="1">
    <citation type="submission" date="2023-10" db="EMBL/GenBank/DDBJ databases">
        <title>Chromosome-level genome of the transformable northern wattle, Acacia crassicarpa.</title>
        <authorList>
            <person name="Massaro I."/>
            <person name="Sinha N.R."/>
            <person name="Poethig S."/>
            <person name="Leichty A.R."/>
        </authorList>
    </citation>
    <scope>NUCLEOTIDE SEQUENCE</scope>
    <source>
        <strain evidence="3">Acra3RX</strain>
        <tissue evidence="3">Leaf</tissue>
    </source>
</reference>
<name>A0AAE1M9F6_9FABA</name>
<sequence length="344" mass="38601">MASNSDAGGSIAGSSSDSSPNLLSPYYLHPNENPSLVLVNPVLTGPNYHTWSRSMRMALQSKNKLAFVDRSILIPSISSPTYSAWLQCNTMVCSWLVRAISPTIAQSILWMDKAYDIWTDLKDRFAQSDIFRVAELQDDMFSFRQGDLSMSDYYTKLKILWDEYVTLRPITRCPCNFTCSCVKYHENDYTLRFLKGLNERFAVVKSQIMLLDPLPSVNRVFSMLLQQEREMPIGIEGASVVLFNKGPPRPLNLSHSNSNSGYNSGRGSGRGSANEKFCTYCNRPRHTVDTCYRKHGFPPGFKFRNQASPSVNHLQSQDPVTSSVLEQSKASDAILPTPPPQFAP</sequence>
<dbReference type="PANTHER" id="PTHR37610">
    <property type="entry name" value="CCHC-TYPE DOMAIN-CONTAINING PROTEIN"/>
    <property type="match status" value="1"/>
</dbReference>
<evidence type="ECO:0000313" key="3">
    <source>
        <dbReference type="EMBL" id="KAK4254363.1"/>
    </source>
</evidence>
<feature type="compositionally biased region" description="Polar residues" evidence="1">
    <location>
        <begin position="309"/>
        <end position="330"/>
    </location>
</feature>
<evidence type="ECO:0000313" key="4">
    <source>
        <dbReference type="Proteomes" id="UP001293593"/>
    </source>
</evidence>
<comment type="caution">
    <text evidence="3">The sequence shown here is derived from an EMBL/GenBank/DDBJ whole genome shotgun (WGS) entry which is preliminary data.</text>
</comment>
<dbReference type="AlphaFoldDB" id="A0AAE1M9F6"/>
<dbReference type="Proteomes" id="UP001293593">
    <property type="component" value="Unassembled WGS sequence"/>
</dbReference>
<feature type="region of interest" description="Disordered" evidence="1">
    <location>
        <begin position="252"/>
        <end position="271"/>
    </location>
</feature>
<dbReference type="InterPro" id="IPR029472">
    <property type="entry name" value="Copia-like_N"/>
</dbReference>
<evidence type="ECO:0000259" key="2">
    <source>
        <dbReference type="Pfam" id="PF14244"/>
    </source>
</evidence>
<evidence type="ECO:0000256" key="1">
    <source>
        <dbReference type="SAM" id="MobiDB-lite"/>
    </source>
</evidence>
<dbReference type="PANTHER" id="PTHR37610:SF55">
    <property type="entry name" value="RETROTRANSPOSON COPIA-LIKE N-TERMINAL DOMAIN-CONTAINING PROTEIN"/>
    <property type="match status" value="1"/>
</dbReference>
<gene>
    <name evidence="3" type="ORF">QN277_009759</name>
</gene>
<protein>
    <recommendedName>
        <fullName evidence="2">Retrotransposon Copia-like N-terminal domain-containing protein</fullName>
    </recommendedName>
</protein>
<keyword evidence="4" id="KW-1185">Reference proteome</keyword>
<dbReference type="EMBL" id="JAWXYG010000014">
    <property type="protein sequence ID" value="KAK4254363.1"/>
    <property type="molecule type" value="Genomic_DNA"/>
</dbReference>
<accession>A0AAE1M9F6</accession>
<dbReference type="Pfam" id="PF14244">
    <property type="entry name" value="Retrotran_gag_3"/>
    <property type="match status" value="1"/>
</dbReference>
<organism evidence="3 4">
    <name type="scientific">Acacia crassicarpa</name>
    <name type="common">northern wattle</name>
    <dbReference type="NCBI Taxonomy" id="499986"/>
    <lineage>
        <taxon>Eukaryota</taxon>
        <taxon>Viridiplantae</taxon>
        <taxon>Streptophyta</taxon>
        <taxon>Embryophyta</taxon>
        <taxon>Tracheophyta</taxon>
        <taxon>Spermatophyta</taxon>
        <taxon>Magnoliopsida</taxon>
        <taxon>eudicotyledons</taxon>
        <taxon>Gunneridae</taxon>
        <taxon>Pentapetalae</taxon>
        <taxon>rosids</taxon>
        <taxon>fabids</taxon>
        <taxon>Fabales</taxon>
        <taxon>Fabaceae</taxon>
        <taxon>Caesalpinioideae</taxon>
        <taxon>mimosoid clade</taxon>
        <taxon>Acacieae</taxon>
        <taxon>Acacia</taxon>
    </lineage>
</organism>
<feature type="compositionally biased region" description="Low complexity" evidence="1">
    <location>
        <begin position="252"/>
        <end position="263"/>
    </location>
</feature>
<feature type="region of interest" description="Disordered" evidence="1">
    <location>
        <begin position="309"/>
        <end position="344"/>
    </location>
</feature>